<accession>A0ABT4TMT5</accession>
<dbReference type="InterPro" id="IPR041657">
    <property type="entry name" value="HTH_17"/>
</dbReference>
<dbReference type="RefSeq" id="WP_270678339.1">
    <property type="nucleotide sequence ID" value="NZ_JAQFWP010000024.1"/>
</dbReference>
<organism evidence="3 4">
    <name type="scientific">Nocardiopsis suaedae</name>
    <dbReference type="NCBI Taxonomy" id="3018444"/>
    <lineage>
        <taxon>Bacteria</taxon>
        <taxon>Bacillati</taxon>
        <taxon>Actinomycetota</taxon>
        <taxon>Actinomycetes</taxon>
        <taxon>Streptosporangiales</taxon>
        <taxon>Nocardiopsidaceae</taxon>
        <taxon>Nocardiopsis</taxon>
    </lineage>
</organism>
<dbReference type="EMBL" id="JAQFWP010000024">
    <property type="protein sequence ID" value="MDA2805686.1"/>
    <property type="molecule type" value="Genomic_DNA"/>
</dbReference>
<gene>
    <name evidence="3" type="ORF">O4U47_14300</name>
</gene>
<feature type="region of interest" description="Disordered" evidence="1">
    <location>
        <begin position="1"/>
        <end position="21"/>
    </location>
</feature>
<keyword evidence="4" id="KW-1185">Reference proteome</keyword>
<feature type="domain" description="Helix-turn-helix" evidence="2">
    <location>
        <begin position="58"/>
        <end position="96"/>
    </location>
</feature>
<evidence type="ECO:0000259" key="2">
    <source>
        <dbReference type="Pfam" id="PF12728"/>
    </source>
</evidence>
<evidence type="ECO:0000313" key="3">
    <source>
        <dbReference type="EMBL" id="MDA2805686.1"/>
    </source>
</evidence>
<name>A0ABT4TMT5_9ACTN</name>
<dbReference type="Pfam" id="PF12728">
    <property type="entry name" value="HTH_17"/>
    <property type="match status" value="1"/>
</dbReference>
<keyword evidence="3" id="KW-0238">DNA-binding</keyword>
<dbReference type="GO" id="GO:0003677">
    <property type="term" value="F:DNA binding"/>
    <property type="evidence" value="ECO:0007669"/>
    <property type="project" value="UniProtKB-KW"/>
</dbReference>
<sequence>MPTTEQQCGQRRPGWGPGVGRHRLPCTLPPEHQGDHRDALAQTWGPEWVDDTPRAPEMLTARQAADRLGVTPATVRRRVRSGRLAGWRSERTGRYWVTAEMGRAA</sequence>
<protein>
    <submittedName>
        <fullName evidence="3">DNA-binding protein</fullName>
    </submittedName>
</protein>
<evidence type="ECO:0000313" key="4">
    <source>
        <dbReference type="Proteomes" id="UP001165685"/>
    </source>
</evidence>
<proteinExistence type="predicted"/>
<dbReference type="Gene3D" id="1.10.1660.10">
    <property type="match status" value="1"/>
</dbReference>
<dbReference type="Proteomes" id="UP001165685">
    <property type="component" value="Unassembled WGS sequence"/>
</dbReference>
<reference evidence="3" key="1">
    <citation type="submission" date="2023-01" db="EMBL/GenBank/DDBJ databases">
        <title>Draft genome sequence of Nocardiopsis sp. LSu2-4 isolated from halophytes.</title>
        <authorList>
            <person name="Duangmal K."/>
            <person name="Chantavorakit T."/>
        </authorList>
    </citation>
    <scope>NUCLEOTIDE SEQUENCE</scope>
    <source>
        <strain evidence="3">LSu2-4</strain>
    </source>
</reference>
<comment type="caution">
    <text evidence="3">The sequence shown here is derived from an EMBL/GenBank/DDBJ whole genome shotgun (WGS) entry which is preliminary data.</text>
</comment>
<evidence type="ECO:0000256" key="1">
    <source>
        <dbReference type="SAM" id="MobiDB-lite"/>
    </source>
</evidence>